<name>A0A1H4CKI1_9FIRM</name>
<dbReference type="Pfam" id="PF02607">
    <property type="entry name" value="B12-binding_2"/>
    <property type="match status" value="1"/>
</dbReference>
<dbReference type="SUPFAM" id="SSF52242">
    <property type="entry name" value="Cobalamin (vitamin B12)-binding domain"/>
    <property type="match status" value="1"/>
</dbReference>
<dbReference type="PROSITE" id="PS51332">
    <property type="entry name" value="B12_BINDING"/>
    <property type="match status" value="1"/>
</dbReference>
<dbReference type="SUPFAM" id="SSF47644">
    <property type="entry name" value="Methionine synthase domain"/>
    <property type="match status" value="1"/>
</dbReference>
<dbReference type="Pfam" id="PF02310">
    <property type="entry name" value="B12-binding"/>
    <property type="match status" value="1"/>
</dbReference>
<evidence type="ECO:0000256" key="1">
    <source>
        <dbReference type="ARBA" id="ARBA00010854"/>
    </source>
</evidence>
<dbReference type="InterPro" id="IPR050554">
    <property type="entry name" value="Met_Synthase/Corrinoid"/>
</dbReference>
<comment type="similarity">
    <text evidence="1">Belongs to the methylamine corrinoid protein family.</text>
</comment>
<dbReference type="STRING" id="81409.SAMN04515656_1167"/>
<dbReference type="OrthoDB" id="9803687at2"/>
<dbReference type="Gene3D" id="1.10.1240.10">
    <property type="entry name" value="Methionine synthase domain"/>
    <property type="match status" value="1"/>
</dbReference>
<dbReference type="EMBL" id="FNRK01000016">
    <property type="protein sequence ID" value="SEA60838.1"/>
    <property type="molecule type" value="Genomic_DNA"/>
</dbReference>
<dbReference type="PROSITE" id="PS51337">
    <property type="entry name" value="B12_BINDING_NTER"/>
    <property type="match status" value="1"/>
</dbReference>
<keyword evidence="3" id="KW-0170">Cobalt</keyword>
<keyword evidence="2" id="KW-0479">Metal-binding</keyword>
<keyword evidence="7" id="KW-1185">Reference proteome</keyword>
<evidence type="ECO:0000256" key="2">
    <source>
        <dbReference type="ARBA" id="ARBA00022723"/>
    </source>
</evidence>
<evidence type="ECO:0000259" key="4">
    <source>
        <dbReference type="PROSITE" id="PS51332"/>
    </source>
</evidence>
<dbReference type="SMART" id="SM01018">
    <property type="entry name" value="B12-binding_2"/>
    <property type="match status" value="1"/>
</dbReference>
<evidence type="ECO:0000259" key="5">
    <source>
        <dbReference type="PROSITE" id="PS51337"/>
    </source>
</evidence>
<dbReference type="GO" id="GO:0050667">
    <property type="term" value="P:homocysteine metabolic process"/>
    <property type="evidence" value="ECO:0007669"/>
    <property type="project" value="TreeGrafter"/>
</dbReference>
<dbReference type="FunFam" id="3.40.50.280:FF:000003">
    <property type="entry name" value="Dimethylamine methyltransferase corrinoid protein"/>
    <property type="match status" value="1"/>
</dbReference>
<dbReference type="Proteomes" id="UP000199394">
    <property type="component" value="Unassembled WGS sequence"/>
</dbReference>
<dbReference type="InterPro" id="IPR003759">
    <property type="entry name" value="Cbl-bd_cap"/>
</dbReference>
<sequence>MEILKKIADTLYEGDDRGMPALVQEALDSGYGPQEILDAMMEGMAVVGQEFKEEILFIPEVLCCCEAMSAGAEVLKPLLKEGDAADRGTVVLGSVKGDMHDIGKNLVRMMMEARGLHVIDIGVDVPEARFVEAVMEHQADICACSILLTTTMPETPKVVRAFEDAGIRDKVKILIGGAPITQEFCDKTGCDAYAKDAGSAAEIAIALCQG</sequence>
<dbReference type="RefSeq" id="WP_090308139.1">
    <property type="nucleotide sequence ID" value="NZ_FNRK01000016.1"/>
</dbReference>
<dbReference type="PANTHER" id="PTHR45833">
    <property type="entry name" value="METHIONINE SYNTHASE"/>
    <property type="match status" value="1"/>
</dbReference>
<dbReference type="InterPro" id="IPR036594">
    <property type="entry name" value="Meth_synthase_dom"/>
</dbReference>
<protein>
    <submittedName>
        <fullName evidence="6">Methanogenic corrinoid protein MtbC1</fullName>
    </submittedName>
</protein>
<evidence type="ECO:0000313" key="7">
    <source>
        <dbReference type="Proteomes" id="UP000199394"/>
    </source>
</evidence>
<dbReference type="PANTHER" id="PTHR45833:SF1">
    <property type="entry name" value="METHIONINE SYNTHASE"/>
    <property type="match status" value="1"/>
</dbReference>
<dbReference type="Gene3D" id="3.40.50.280">
    <property type="entry name" value="Cobalamin-binding domain"/>
    <property type="match status" value="1"/>
</dbReference>
<evidence type="ECO:0000256" key="3">
    <source>
        <dbReference type="ARBA" id="ARBA00023285"/>
    </source>
</evidence>
<dbReference type="GO" id="GO:0005829">
    <property type="term" value="C:cytosol"/>
    <property type="evidence" value="ECO:0007669"/>
    <property type="project" value="TreeGrafter"/>
</dbReference>
<evidence type="ECO:0000313" key="6">
    <source>
        <dbReference type="EMBL" id="SEA60838.1"/>
    </source>
</evidence>
<dbReference type="CDD" id="cd02070">
    <property type="entry name" value="corrinoid_protein_B12-BD"/>
    <property type="match status" value="1"/>
</dbReference>
<dbReference type="GO" id="GO:0008705">
    <property type="term" value="F:methionine synthase activity"/>
    <property type="evidence" value="ECO:0007669"/>
    <property type="project" value="TreeGrafter"/>
</dbReference>
<dbReference type="GO" id="GO:0046872">
    <property type="term" value="F:metal ion binding"/>
    <property type="evidence" value="ECO:0007669"/>
    <property type="project" value="UniProtKB-KW"/>
</dbReference>
<dbReference type="GO" id="GO:0046653">
    <property type="term" value="P:tetrahydrofolate metabolic process"/>
    <property type="evidence" value="ECO:0007669"/>
    <property type="project" value="TreeGrafter"/>
</dbReference>
<dbReference type="GO" id="GO:0031419">
    <property type="term" value="F:cobalamin binding"/>
    <property type="evidence" value="ECO:0007669"/>
    <property type="project" value="InterPro"/>
</dbReference>
<accession>A0A1H4CKI1</accession>
<reference evidence="6 7" key="1">
    <citation type="submission" date="2016-10" db="EMBL/GenBank/DDBJ databases">
        <authorList>
            <person name="de Groot N.N."/>
        </authorList>
    </citation>
    <scope>NUCLEOTIDE SEQUENCE [LARGE SCALE GENOMIC DNA]</scope>
    <source>
        <strain evidence="6 7">SR12</strain>
    </source>
</reference>
<organism evidence="6 7">
    <name type="scientific">Eubacterium aggregans</name>
    <dbReference type="NCBI Taxonomy" id="81409"/>
    <lineage>
        <taxon>Bacteria</taxon>
        <taxon>Bacillati</taxon>
        <taxon>Bacillota</taxon>
        <taxon>Clostridia</taxon>
        <taxon>Eubacteriales</taxon>
        <taxon>Eubacteriaceae</taxon>
        <taxon>Eubacterium</taxon>
    </lineage>
</organism>
<dbReference type="InterPro" id="IPR036724">
    <property type="entry name" value="Cobalamin-bd_sf"/>
</dbReference>
<dbReference type="AlphaFoldDB" id="A0A1H4CKI1"/>
<gene>
    <name evidence="6" type="ORF">SAMN04515656_1167</name>
</gene>
<feature type="domain" description="B12-binding" evidence="4">
    <location>
        <begin position="87"/>
        <end position="210"/>
    </location>
</feature>
<dbReference type="InterPro" id="IPR006158">
    <property type="entry name" value="Cobalamin-bd"/>
</dbReference>
<feature type="domain" description="B12-binding N-terminal" evidence="5">
    <location>
        <begin position="1"/>
        <end position="87"/>
    </location>
</feature>
<proteinExistence type="inferred from homology"/>